<protein>
    <submittedName>
        <fullName evidence="1">Uncharacterized protein</fullName>
    </submittedName>
</protein>
<dbReference type="AlphaFoldDB" id="A0A9W5TDD3"/>
<dbReference type="Proteomes" id="UP001057455">
    <property type="component" value="Unassembled WGS sequence"/>
</dbReference>
<organism evidence="1 2">
    <name type="scientific">Babesia ovis</name>
    <dbReference type="NCBI Taxonomy" id="5869"/>
    <lineage>
        <taxon>Eukaryota</taxon>
        <taxon>Sar</taxon>
        <taxon>Alveolata</taxon>
        <taxon>Apicomplexa</taxon>
        <taxon>Aconoidasida</taxon>
        <taxon>Piroplasmida</taxon>
        <taxon>Babesiidae</taxon>
        <taxon>Babesia</taxon>
    </lineage>
</organism>
<name>A0A9W5TDD3_BABOV</name>
<comment type="caution">
    <text evidence="1">The sequence shown here is derived from an EMBL/GenBank/DDBJ whole genome shotgun (WGS) entry which is preliminary data.</text>
</comment>
<evidence type="ECO:0000313" key="1">
    <source>
        <dbReference type="EMBL" id="GFE55490.1"/>
    </source>
</evidence>
<dbReference type="EMBL" id="BLIY01000022">
    <property type="protein sequence ID" value="GFE55490.1"/>
    <property type="molecule type" value="Genomic_DNA"/>
</dbReference>
<sequence>MERLEVSPDAAGGMADSQELELQSIDIERLFVETDEITVMKTLQNMHLANYQLENEIKGVMTEELEPIMLYSGTMLKMCSLVRQAQTGLNDLAQHCRNFDIEPVAVTPDVDNGHDADTELIEFMSRCADLRGNDSSIDSLLQNTTSIDHVTLLLKSMHILQRISMDNLRLLKRGKLLRSYQLLKVSSPALITLVAHLKERLDISAQLTNTQSVPGHTGDFLADVISGRQHLLERISPEDFQEAMRELPGVIRYNLSKLLRNCESAFGSSKLMLLMEASLCLLMDDERYSRDTDRLWRKRTKAVRVESSRLMLGSLSSCEELVSQLLTSSLYRIFCLNINSGVIPRLKTFVGIHAQNLDSLHEPVLSNQNYSFYEQKYWQESVELLSRNLERVELEDMVEFNARLKESVIDLRKSLEDNELLTQLFAAVGLNLKTAVVKASGAILDQIDTTYADSVQGVAMNVVTVIERHMNARNICTTQIKALSSFVTKAHGGIVSAVNERLRQILKSVHESVQELGPPEASGGILDRYSEEGSVSQWLHTTGLGNLVLNTEALWTQLEAETSALVAEIATKSVLPSEGNDRVVLTLIGTAALGSQYALQGARTFSNHLKKAVLEYWLSRSGELDNRDKSLLILCFRESGGVQTHGAQTDKWNELAAELGEDCIESHRSEYETWCNLV</sequence>
<proteinExistence type="predicted"/>
<evidence type="ECO:0000313" key="2">
    <source>
        <dbReference type="Proteomes" id="UP001057455"/>
    </source>
</evidence>
<accession>A0A9W5TDD3</accession>
<keyword evidence="2" id="KW-1185">Reference proteome</keyword>
<dbReference type="OrthoDB" id="365447at2759"/>
<reference evidence="1" key="1">
    <citation type="submission" date="2019-12" db="EMBL/GenBank/DDBJ databases">
        <title>Genome sequence of Babesia ovis.</title>
        <authorList>
            <person name="Yamagishi J."/>
            <person name="Sevinc F."/>
            <person name="Xuan X."/>
        </authorList>
    </citation>
    <scope>NUCLEOTIDE SEQUENCE</scope>
    <source>
        <strain evidence="1">Selcuk</strain>
    </source>
</reference>
<gene>
    <name evidence="1" type="ORF">BaOVIS_028940</name>
</gene>